<sequence>MPKIGVLLSGCGKNDGSEIHEATLTLLFLDRAGAGIEAMAPNMGQHDVINHATGEMAGEQRNVLAESARIARGDIRDIQEVRAEDLDALVLPGGFGAAKNLCDFAEKGKDAVVNPGVRGLIREMAGQGKPLGAICIAPVVLASALSDKNPRLTIGNDMATASALEAMGARHVECPVDGIVEDEKNRIVSTPAYMLGPGIKDVAKGIEKLVNRIVEMAS</sequence>
<dbReference type="NCBIfam" id="NF008747">
    <property type="entry name" value="PRK11780.1"/>
    <property type="match status" value="1"/>
</dbReference>
<dbReference type="PANTHER" id="PTHR10224">
    <property type="entry name" value="ES1 PROTEIN HOMOLOG, MITOCHONDRIAL"/>
    <property type="match status" value="1"/>
</dbReference>
<name>A0A484HK59_9BACT</name>
<gene>
    <name evidence="2" type="primary">elbB</name>
    <name evidence="2" type="ORF">EPICR_40193</name>
</gene>
<dbReference type="InterPro" id="IPR029062">
    <property type="entry name" value="Class_I_gatase-like"/>
</dbReference>
<dbReference type="InterPro" id="IPR002818">
    <property type="entry name" value="DJ-1/PfpI"/>
</dbReference>
<evidence type="ECO:0000259" key="1">
    <source>
        <dbReference type="Pfam" id="PF01965"/>
    </source>
</evidence>
<feature type="domain" description="DJ-1/PfpI" evidence="1">
    <location>
        <begin position="78"/>
        <end position="182"/>
    </location>
</feature>
<dbReference type="GO" id="GO:0016740">
    <property type="term" value="F:transferase activity"/>
    <property type="evidence" value="ECO:0007669"/>
    <property type="project" value="UniProtKB-KW"/>
</dbReference>
<dbReference type="PANTHER" id="PTHR10224:SF12">
    <property type="entry name" value="GLYOXALASE ELBB"/>
    <property type="match status" value="1"/>
</dbReference>
<dbReference type="EMBL" id="CAACVI010000034">
    <property type="protein sequence ID" value="VEN74608.1"/>
    <property type="molecule type" value="Genomic_DNA"/>
</dbReference>
<evidence type="ECO:0000313" key="2">
    <source>
        <dbReference type="EMBL" id="VEN74608.1"/>
    </source>
</evidence>
<dbReference type="Gene3D" id="3.40.50.880">
    <property type="match status" value="1"/>
</dbReference>
<dbReference type="SUPFAM" id="SSF52317">
    <property type="entry name" value="Class I glutamine amidotransferase-like"/>
    <property type="match status" value="1"/>
</dbReference>
<organism evidence="2">
    <name type="scientific">uncultured Desulfobacteraceae bacterium</name>
    <dbReference type="NCBI Taxonomy" id="218296"/>
    <lineage>
        <taxon>Bacteria</taxon>
        <taxon>Pseudomonadati</taxon>
        <taxon>Thermodesulfobacteriota</taxon>
        <taxon>Desulfobacteria</taxon>
        <taxon>Desulfobacterales</taxon>
        <taxon>Desulfobacteraceae</taxon>
        <taxon>environmental samples</taxon>
    </lineage>
</organism>
<accession>A0A484HK59</accession>
<dbReference type="InterPro" id="IPR026041">
    <property type="entry name" value="ElbB"/>
</dbReference>
<reference evidence="2" key="1">
    <citation type="submission" date="2019-01" db="EMBL/GenBank/DDBJ databases">
        <authorList>
            <consortium name="Genoscope - CEA"/>
            <person name="William W."/>
        </authorList>
    </citation>
    <scope>NUCLEOTIDE SEQUENCE</scope>
    <source>
        <strain evidence="2">CR-1</strain>
    </source>
</reference>
<dbReference type="PIRSF" id="PIRSF006320">
    <property type="entry name" value="Elb2"/>
    <property type="match status" value="1"/>
</dbReference>
<protein>
    <submittedName>
        <fullName evidence="2">Isoprenoid biosynthesis protein with amidotransferase-like domain</fullName>
    </submittedName>
</protein>
<dbReference type="Pfam" id="PF01965">
    <property type="entry name" value="DJ-1_PfpI"/>
    <property type="match status" value="1"/>
</dbReference>
<dbReference type="CDD" id="cd03133">
    <property type="entry name" value="GATase1_ES1"/>
    <property type="match status" value="1"/>
</dbReference>
<proteinExistence type="predicted"/>
<keyword evidence="2" id="KW-0808">Transferase</keyword>
<dbReference type="AlphaFoldDB" id="A0A484HK59"/>